<gene>
    <name evidence="2" type="ORF">D3242_31320</name>
</gene>
<organism evidence="2 3">
    <name type="scientific">Mesorhizobium jarvisii</name>
    <dbReference type="NCBI Taxonomy" id="1777867"/>
    <lineage>
        <taxon>Bacteria</taxon>
        <taxon>Pseudomonadati</taxon>
        <taxon>Pseudomonadota</taxon>
        <taxon>Alphaproteobacteria</taxon>
        <taxon>Hyphomicrobiales</taxon>
        <taxon>Phyllobacteriaceae</taxon>
        <taxon>Mesorhizobium</taxon>
    </lineage>
</organism>
<dbReference type="AlphaFoldDB" id="A0A6M7TJ83"/>
<feature type="region of interest" description="Disordered" evidence="1">
    <location>
        <begin position="1"/>
        <end position="68"/>
    </location>
</feature>
<reference evidence="2 3" key="1">
    <citation type="submission" date="2018-09" db="EMBL/GenBank/DDBJ databases">
        <title>Mesorhizobium carmichaelinearum sp. nov. isolated from Carmichaelinea spp. root nodules in New Zealand.</title>
        <authorList>
            <person name="De Meyer S.E."/>
        </authorList>
    </citation>
    <scope>NUCLEOTIDE SEQUENCE [LARGE SCALE GENOMIC DNA]</scope>
    <source>
        <strain evidence="2 3">LMG 28313</strain>
    </source>
</reference>
<evidence type="ECO:0000313" key="3">
    <source>
        <dbReference type="Proteomes" id="UP000275530"/>
    </source>
</evidence>
<keyword evidence="3" id="KW-1185">Reference proteome</keyword>
<dbReference type="EMBL" id="QZXA01000019">
    <property type="protein sequence ID" value="RJT28679.1"/>
    <property type="molecule type" value="Genomic_DNA"/>
</dbReference>
<evidence type="ECO:0000313" key="2">
    <source>
        <dbReference type="EMBL" id="RJT28679.1"/>
    </source>
</evidence>
<protein>
    <submittedName>
        <fullName evidence="2">Uncharacterized protein</fullName>
    </submittedName>
</protein>
<dbReference type="Proteomes" id="UP000275530">
    <property type="component" value="Unassembled WGS sequence"/>
</dbReference>
<name>A0A6M7TJ83_9HYPH</name>
<comment type="caution">
    <text evidence="2">The sequence shown here is derived from an EMBL/GenBank/DDBJ whole genome shotgun (WGS) entry which is preliminary data.</text>
</comment>
<sequence length="68" mass="7104">MCSAAPRNGTLETSQPSTPSPPGPPAPAPASPRRARRAPAARVQMSGLSRMRDSVLRPSALMAGLVRR</sequence>
<feature type="compositionally biased region" description="Pro residues" evidence="1">
    <location>
        <begin position="18"/>
        <end position="30"/>
    </location>
</feature>
<accession>A0A6M7TJ83</accession>
<proteinExistence type="predicted"/>
<evidence type="ECO:0000256" key="1">
    <source>
        <dbReference type="SAM" id="MobiDB-lite"/>
    </source>
</evidence>